<organism evidence="1 2">
    <name type="scientific">Plectus sambesii</name>
    <dbReference type="NCBI Taxonomy" id="2011161"/>
    <lineage>
        <taxon>Eukaryota</taxon>
        <taxon>Metazoa</taxon>
        <taxon>Ecdysozoa</taxon>
        <taxon>Nematoda</taxon>
        <taxon>Chromadorea</taxon>
        <taxon>Plectida</taxon>
        <taxon>Plectina</taxon>
        <taxon>Plectoidea</taxon>
        <taxon>Plectidae</taxon>
        <taxon>Plectus</taxon>
    </lineage>
</organism>
<evidence type="ECO:0000313" key="1">
    <source>
        <dbReference type="Proteomes" id="UP000887566"/>
    </source>
</evidence>
<dbReference type="WBParaSite" id="PSAMB.scaffold11974size3028.g34529.t1">
    <property type="protein sequence ID" value="PSAMB.scaffold11974size3028.g34529.t1"/>
    <property type="gene ID" value="PSAMB.scaffold11974size3028.g34529"/>
</dbReference>
<dbReference type="PANTHER" id="PTHR33995:SF7">
    <property type="entry name" value="BURSICON SUBUNIT ALPHA-RELATED"/>
    <property type="match status" value="1"/>
</dbReference>
<dbReference type="Proteomes" id="UP000887566">
    <property type="component" value="Unplaced"/>
</dbReference>
<name>A0A914URI8_9BILA</name>
<dbReference type="PANTHER" id="PTHR33995">
    <property type="entry name" value="PROTEIN CBG18546"/>
    <property type="match status" value="1"/>
</dbReference>
<reference evidence="2" key="1">
    <citation type="submission" date="2022-11" db="UniProtKB">
        <authorList>
            <consortium name="WormBaseParasite"/>
        </authorList>
    </citation>
    <scope>IDENTIFICATION</scope>
</reference>
<keyword evidence="1" id="KW-1185">Reference proteome</keyword>
<dbReference type="SUPFAM" id="SSF57501">
    <property type="entry name" value="Cystine-knot cytokines"/>
    <property type="match status" value="1"/>
</dbReference>
<protein>
    <submittedName>
        <fullName evidence="2">Spaetzle domain-containing protein</fullName>
    </submittedName>
</protein>
<dbReference type="AlphaFoldDB" id="A0A914URI8"/>
<accession>A0A914URI8</accession>
<sequence>MAVDVHSASRAFPDLADERFLQNYENYVCDAKCQREADNIRKQMLREDPPVTAPPVQQTAPPPIFVPNNNWWHSGFWTTGRVAYVQPGVQPLNRKKRQERSHKVIDDMDASIRKNSGITKGVIGRTIAIQCDRHSDDNSVPPNLYQFCKSCTAVRQLPENYYPRILNEVICGEESCIKGNGKCQQRFLPFKVLQNFGTEECQLWRLVTINLRTCCDCLMDRNSVFMRYFEQD</sequence>
<dbReference type="InterPro" id="IPR029034">
    <property type="entry name" value="Cystine-knot_cytokine"/>
</dbReference>
<proteinExistence type="predicted"/>
<evidence type="ECO:0000313" key="2">
    <source>
        <dbReference type="WBParaSite" id="PSAMB.scaffold11974size3028.g34529.t1"/>
    </source>
</evidence>